<protein>
    <submittedName>
        <fullName evidence="1">Uncharacterized protein</fullName>
    </submittedName>
</protein>
<evidence type="ECO:0000313" key="2">
    <source>
        <dbReference type="Proteomes" id="UP001497535"/>
    </source>
</evidence>
<accession>A0ACB0Y741</accession>
<organism evidence="1 2">
    <name type="scientific">Meloidogyne enterolobii</name>
    <name type="common">Root-knot nematode worm</name>
    <name type="synonym">Meloidogyne mayaguensis</name>
    <dbReference type="NCBI Taxonomy" id="390850"/>
    <lineage>
        <taxon>Eukaryota</taxon>
        <taxon>Metazoa</taxon>
        <taxon>Ecdysozoa</taxon>
        <taxon>Nematoda</taxon>
        <taxon>Chromadorea</taxon>
        <taxon>Rhabditida</taxon>
        <taxon>Tylenchina</taxon>
        <taxon>Tylenchomorpha</taxon>
        <taxon>Tylenchoidea</taxon>
        <taxon>Meloidogynidae</taxon>
        <taxon>Meloidogyninae</taxon>
        <taxon>Meloidogyne</taxon>
    </lineage>
</organism>
<gene>
    <name evidence="1" type="ORF">MENTE1834_LOCUS8490</name>
</gene>
<evidence type="ECO:0000313" key="1">
    <source>
        <dbReference type="EMBL" id="CAK5034619.1"/>
    </source>
</evidence>
<proteinExistence type="predicted"/>
<comment type="caution">
    <text evidence="1">The sequence shown here is derived from an EMBL/GenBank/DDBJ whole genome shotgun (WGS) entry which is preliminary data.</text>
</comment>
<name>A0ACB0Y741_MELEN</name>
<sequence>MYNKRVKGDKDRIRMHGRYYNNIYLGKRIFGPARKQVFMYTIVGGMERRFEIVDNQVNHIQFTHEHSDKFVEKCRNQSIKCKDQSRVVLSYPEEPSLDSFIHANHVNSPLLFNDFIITQAPMDNTIKEFWRMIWQERVCFIFMLISRGDTRRCAKYWPETVSSNPFQFHGLVIWNEGFEPSGSRDPFFNVTKLRIVGPNDKELRLEHWQGDLNNSQDLDAPLRLLRLSRTCTTPTVIHDHLGISRAACLVAIELTICQLLRGPMHKIPAFRLLSPKVDPDLLPLVRHRERPELRRELHAHVGELPLPADIGVVHQTAHEYPEEQKNPLANIQLPKRYPRGKRYD</sequence>
<reference evidence="1" key="1">
    <citation type="submission" date="2023-11" db="EMBL/GenBank/DDBJ databases">
        <authorList>
            <person name="Poullet M."/>
        </authorList>
    </citation>
    <scope>NUCLEOTIDE SEQUENCE</scope>
    <source>
        <strain evidence="1">E1834</strain>
    </source>
</reference>
<keyword evidence="2" id="KW-1185">Reference proteome</keyword>
<dbReference type="EMBL" id="CAVMJV010000007">
    <property type="protein sequence ID" value="CAK5034619.1"/>
    <property type="molecule type" value="Genomic_DNA"/>
</dbReference>
<dbReference type="Proteomes" id="UP001497535">
    <property type="component" value="Unassembled WGS sequence"/>
</dbReference>